<protein>
    <recommendedName>
        <fullName evidence="1">AB hydrolase-1 domain-containing protein</fullName>
    </recommendedName>
</protein>
<sequence length="146" mass="16591">MLMERAGAEDVVDLMVPGSTGTLRKLIGLTVYKSPRFVPEFVLRDFVQNIYKTNLKEKVELIKAISLGNKNEFQLTPLSQDVLVIWGDHDRIFPLDKAIKIKEKLGEGARLEIVKNTGHMPNTEDPTRFNELLLDFLMNDPKPSIL</sequence>
<evidence type="ECO:0000313" key="2">
    <source>
        <dbReference type="EMBL" id="ONK65376.1"/>
    </source>
</evidence>
<dbReference type="EMBL" id="CM007387">
    <property type="protein sequence ID" value="ONK65376.1"/>
    <property type="molecule type" value="Genomic_DNA"/>
</dbReference>
<proteinExistence type="predicted"/>
<organism evidence="2 3">
    <name type="scientific">Asparagus officinalis</name>
    <name type="common">Garden asparagus</name>
    <dbReference type="NCBI Taxonomy" id="4686"/>
    <lineage>
        <taxon>Eukaryota</taxon>
        <taxon>Viridiplantae</taxon>
        <taxon>Streptophyta</taxon>
        <taxon>Embryophyta</taxon>
        <taxon>Tracheophyta</taxon>
        <taxon>Spermatophyta</taxon>
        <taxon>Magnoliopsida</taxon>
        <taxon>Liliopsida</taxon>
        <taxon>Asparagales</taxon>
        <taxon>Asparagaceae</taxon>
        <taxon>Asparagoideae</taxon>
        <taxon>Asparagus</taxon>
    </lineage>
</organism>
<dbReference type="PANTHER" id="PTHR43139">
    <property type="entry name" value="SI:DKEY-122A22.2"/>
    <property type="match status" value="1"/>
</dbReference>
<dbReference type="InterPro" id="IPR029058">
    <property type="entry name" value="AB_hydrolase_fold"/>
</dbReference>
<dbReference type="Gramene" id="ONK65376">
    <property type="protein sequence ID" value="ONK65376"/>
    <property type="gene ID" value="A4U43_C07F36470"/>
</dbReference>
<feature type="domain" description="AB hydrolase-1" evidence="1">
    <location>
        <begin position="72"/>
        <end position="125"/>
    </location>
</feature>
<reference evidence="3" key="1">
    <citation type="journal article" date="2017" name="Nat. Commun.">
        <title>The asparagus genome sheds light on the origin and evolution of a young Y chromosome.</title>
        <authorList>
            <person name="Harkess A."/>
            <person name="Zhou J."/>
            <person name="Xu C."/>
            <person name="Bowers J.E."/>
            <person name="Van der Hulst R."/>
            <person name="Ayyampalayam S."/>
            <person name="Mercati F."/>
            <person name="Riccardi P."/>
            <person name="McKain M.R."/>
            <person name="Kakrana A."/>
            <person name="Tang H."/>
            <person name="Ray J."/>
            <person name="Groenendijk J."/>
            <person name="Arikit S."/>
            <person name="Mathioni S.M."/>
            <person name="Nakano M."/>
            <person name="Shan H."/>
            <person name="Telgmann-Rauber A."/>
            <person name="Kanno A."/>
            <person name="Yue Z."/>
            <person name="Chen H."/>
            <person name="Li W."/>
            <person name="Chen Y."/>
            <person name="Xu X."/>
            <person name="Zhang Y."/>
            <person name="Luo S."/>
            <person name="Chen H."/>
            <person name="Gao J."/>
            <person name="Mao Z."/>
            <person name="Pires J.C."/>
            <person name="Luo M."/>
            <person name="Kudrna D."/>
            <person name="Wing R.A."/>
            <person name="Meyers B.C."/>
            <person name="Yi K."/>
            <person name="Kong H."/>
            <person name="Lavrijsen P."/>
            <person name="Sunseri F."/>
            <person name="Falavigna A."/>
            <person name="Ye Y."/>
            <person name="Leebens-Mack J.H."/>
            <person name="Chen G."/>
        </authorList>
    </citation>
    <scope>NUCLEOTIDE SEQUENCE [LARGE SCALE GENOMIC DNA]</scope>
    <source>
        <strain evidence="3">cv. DH0086</strain>
    </source>
</reference>
<name>A0A5P1EHK8_ASPOF</name>
<evidence type="ECO:0000259" key="1">
    <source>
        <dbReference type="Pfam" id="PF00561"/>
    </source>
</evidence>
<gene>
    <name evidence="2" type="ORF">A4U43_C07F36470</name>
</gene>
<keyword evidence="3" id="KW-1185">Reference proteome</keyword>
<dbReference type="InterPro" id="IPR052370">
    <property type="entry name" value="Meta-cleavage_hydrolase"/>
</dbReference>
<dbReference type="SUPFAM" id="SSF53474">
    <property type="entry name" value="alpha/beta-Hydrolases"/>
    <property type="match status" value="1"/>
</dbReference>
<evidence type="ECO:0000313" key="3">
    <source>
        <dbReference type="Proteomes" id="UP000243459"/>
    </source>
</evidence>
<dbReference type="InterPro" id="IPR000073">
    <property type="entry name" value="AB_hydrolase_1"/>
</dbReference>
<dbReference type="Proteomes" id="UP000243459">
    <property type="component" value="Chromosome 7"/>
</dbReference>
<dbReference type="AlphaFoldDB" id="A0A5P1EHK8"/>
<dbReference type="Pfam" id="PF00561">
    <property type="entry name" value="Abhydrolase_1"/>
    <property type="match status" value="1"/>
</dbReference>
<accession>A0A5P1EHK8</accession>
<dbReference type="Gene3D" id="3.40.50.1820">
    <property type="entry name" value="alpha/beta hydrolase"/>
    <property type="match status" value="1"/>
</dbReference>
<dbReference type="PANTHER" id="PTHR43139:SF52">
    <property type="entry name" value="SI:DKEY-122A22.2"/>
    <property type="match status" value="1"/>
</dbReference>
<dbReference type="OMA" id="FHATSHL"/>